<name>A0AAF3FAL8_9BILA</name>
<reference evidence="3" key="1">
    <citation type="submission" date="2024-02" db="UniProtKB">
        <authorList>
            <consortium name="WormBaseParasite"/>
        </authorList>
    </citation>
    <scope>IDENTIFICATION</scope>
</reference>
<sequence>MSPRRSPLVPKDYNGVVKQEKENKGWPRCYKTMSGKACLKCQDRCLKWWHKRCFDATLHYRADEAKARSRDGQLLCAASVVELEENAENPATLLLPDMEAAPNANASAGLELSYLRTSSGVSFKSAFSASVSSASTNDEFTAERQYLGYINNLMSSILRVKTIVKLRDKYMARLIVHAFYRVDKCKELWRRCESPLMAALLVECISKKLIEKFDERYDIRMATLFKAQKSNFSNLAYRLLESTLIEMAHECKDENFLGHVLCQDAMNDRWKPGFRCSRLGFFMVYIFSSIFFWLPLILHPCGFFFEQEISMNDENEEENQSWLERLKKYWVKQIKNGPHRWWCFVTSPCFRFALYMTGYVTYLSYFIWLLLGIHEVKNLQGELTRKRWMLFSLWQMFYLVDIFCQYLSFSQRKRLSKPGSHANGLYKFFWKDRAYTTLMLGLMVVSYLFVCLVLLLSSMDFLSFGSESKKLAAIFEIIKFYALLFYEVFFFLNFIFAALWTLRVLTVFPKLSAIVMTIKKMLELSANFLLVSLFFWVAYGLCQVSLRGINSESSIQWSLFSNGAFEIFGELDEKVKNGEVNCTMPLSWITFQANELQCAFRQWMIPVFLFLYTIITSVLIVNILTVLIGQYYKKVVSTEQWRILWYERIVDNEDKLFFPPPLTLLNIFIYVPLWLYRKRYCSPKKRPDTDTTPFSIYW</sequence>
<feature type="transmembrane region" description="Helical" evidence="1">
    <location>
        <begin position="477"/>
        <end position="502"/>
    </location>
</feature>
<dbReference type="GO" id="GO:0030001">
    <property type="term" value="P:metal ion transport"/>
    <property type="evidence" value="ECO:0007669"/>
    <property type="project" value="TreeGrafter"/>
</dbReference>
<dbReference type="GO" id="GO:0005886">
    <property type="term" value="C:plasma membrane"/>
    <property type="evidence" value="ECO:0007669"/>
    <property type="project" value="TreeGrafter"/>
</dbReference>
<keyword evidence="2" id="KW-1185">Reference proteome</keyword>
<feature type="transmembrane region" description="Helical" evidence="1">
    <location>
        <begin position="352"/>
        <end position="376"/>
    </location>
</feature>
<keyword evidence="1" id="KW-0472">Membrane</keyword>
<feature type="transmembrane region" description="Helical" evidence="1">
    <location>
        <begin position="434"/>
        <end position="456"/>
    </location>
</feature>
<accession>A0AAF3FAL8</accession>
<feature type="transmembrane region" description="Helical" evidence="1">
    <location>
        <begin position="522"/>
        <end position="542"/>
    </location>
</feature>
<feature type="transmembrane region" description="Helical" evidence="1">
    <location>
        <begin position="656"/>
        <end position="676"/>
    </location>
</feature>
<evidence type="ECO:0008006" key="4">
    <source>
        <dbReference type="Google" id="ProtNLM"/>
    </source>
</evidence>
<feature type="transmembrane region" description="Helical" evidence="1">
    <location>
        <begin position="609"/>
        <end position="632"/>
    </location>
</feature>
<dbReference type="InterPro" id="IPR050927">
    <property type="entry name" value="TRPM"/>
</dbReference>
<organism evidence="2 3">
    <name type="scientific">Mesorhabditis belari</name>
    <dbReference type="NCBI Taxonomy" id="2138241"/>
    <lineage>
        <taxon>Eukaryota</taxon>
        <taxon>Metazoa</taxon>
        <taxon>Ecdysozoa</taxon>
        <taxon>Nematoda</taxon>
        <taxon>Chromadorea</taxon>
        <taxon>Rhabditida</taxon>
        <taxon>Rhabditina</taxon>
        <taxon>Rhabditomorpha</taxon>
        <taxon>Rhabditoidea</taxon>
        <taxon>Rhabditidae</taxon>
        <taxon>Mesorhabditinae</taxon>
        <taxon>Mesorhabditis</taxon>
    </lineage>
</organism>
<dbReference type="GO" id="GO:0005261">
    <property type="term" value="F:monoatomic cation channel activity"/>
    <property type="evidence" value="ECO:0007669"/>
    <property type="project" value="TreeGrafter"/>
</dbReference>
<proteinExistence type="predicted"/>
<dbReference type="PANTHER" id="PTHR13800:SF43">
    <property type="entry name" value="ION_TRANS DOMAIN-CONTAINING PROTEIN"/>
    <property type="match status" value="1"/>
</dbReference>
<keyword evidence="1" id="KW-0812">Transmembrane</keyword>
<evidence type="ECO:0000313" key="2">
    <source>
        <dbReference type="Proteomes" id="UP000887575"/>
    </source>
</evidence>
<dbReference type="AlphaFoldDB" id="A0AAF3FAL8"/>
<dbReference type="WBParaSite" id="MBELARI_LOCUS392">
    <property type="protein sequence ID" value="MBELARI_LOCUS392"/>
    <property type="gene ID" value="MBELARI_LOCUS392"/>
</dbReference>
<protein>
    <recommendedName>
        <fullName evidence="4">Ion transport domain-containing protein</fullName>
    </recommendedName>
</protein>
<feature type="transmembrane region" description="Helical" evidence="1">
    <location>
        <begin position="279"/>
        <end position="298"/>
    </location>
</feature>
<evidence type="ECO:0000256" key="1">
    <source>
        <dbReference type="SAM" id="Phobius"/>
    </source>
</evidence>
<evidence type="ECO:0000313" key="3">
    <source>
        <dbReference type="WBParaSite" id="MBELARI_LOCUS392"/>
    </source>
</evidence>
<dbReference type="PANTHER" id="PTHR13800">
    <property type="entry name" value="TRANSIENT RECEPTOR POTENTIAL CATION CHANNEL, SUBFAMILY M, MEMBER 6"/>
    <property type="match status" value="1"/>
</dbReference>
<dbReference type="Proteomes" id="UP000887575">
    <property type="component" value="Unassembled WGS sequence"/>
</dbReference>
<feature type="transmembrane region" description="Helical" evidence="1">
    <location>
        <begin position="388"/>
        <end position="409"/>
    </location>
</feature>
<keyword evidence="1" id="KW-1133">Transmembrane helix</keyword>